<feature type="compositionally biased region" description="Basic residues" evidence="1">
    <location>
        <begin position="186"/>
        <end position="195"/>
    </location>
</feature>
<keyword evidence="3" id="KW-1185">Reference proteome</keyword>
<dbReference type="Proteomes" id="UP001501094">
    <property type="component" value="Unassembled WGS sequence"/>
</dbReference>
<evidence type="ECO:0000313" key="2">
    <source>
        <dbReference type="EMBL" id="GAA1874386.1"/>
    </source>
</evidence>
<feature type="region of interest" description="Disordered" evidence="1">
    <location>
        <begin position="155"/>
        <end position="195"/>
    </location>
</feature>
<proteinExistence type="predicted"/>
<evidence type="ECO:0000313" key="3">
    <source>
        <dbReference type="Proteomes" id="UP001501094"/>
    </source>
</evidence>
<protein>
    <submittedName>
        <fullName evidence="2">Uncharacterized protein</fullName>
    </submittedName>
</protein>
<sequence>MLLRILRHARGVFSEIDTSQRAWQRMIPRGIAQAAPNGDSIAWPEGSASGAYQGYRVPEPGGQRDLDEVPYHELRNALLRIVSTAHGIPEDDALREVAREFGYFRLAAKARARLSRVAAAVIADGAVVRNGVYLGAAVTPSGMVPTVRDAADLGLRPAPPLVPSTVSGARPCRSSPRGRRTEPRCRRPSIRRRGR</sequence>
<gene>
    <name evidence="2" type="ORF">GCM10009751_37420</name>
</gene>
<accession>A0ABN2NNK0</accession>
<dbReference type="RefSeq" id="WP_344105967.1">
    <property type="nucleotide sequence ID" value="NZ_BAAANL010000009.1"/>
</dbReference>
<name>A0ABN2NNK0_9MICO</name>
<dbReference type="EMBL" id="BAAANL010000009">
    <property type="protein sequence ID" value="GAA1874386.1"/>
    <property type="molecule type" value="Genomic_DNA"/>
</dbReference>
<evidence type="ECO:0000256" key="1">
    <source>
        <dbReference type="SAM" id="MobiDB-lite"/>
    </source>
</evidence>
<reference evidence="2 3" key="1">
    <citation type="journal article" date="2019" name="Int. J. Syst. Evol. Microbiol.">
        <title>The Global Catalogue of Microorganisms (GCM) 10K type strain sequencing project: providing services to taxonomists for standard genome sequencing and annotation.</title>
        <authorList>
            <consortium name="The Broad Institute Genomics Platform"/>
            <consortium name="The Broad Institute Genome Sequencing Center for Infectious Disease"/>
            <person name="Wu L."/>
            <person name="Ma J."/>
        </authorList>
    </citation>
    <scope>NUCLEOTIDE SEQUENCE [LARGE SCALE GENOMIC DNA]</scope>
    <source>
        <strain evidence="2 3">JCM 14326</strain>
    </source>
</reference>
<organism evidence="2 3">
    <name type="scientific">Myceligenerans crystallogenes</name>
    <dbReference type="NCBI Taxonomy" id="316335"/>
    <lineage>
        <taxon>Bacteria</taxon>
        <taxon>Bacillati</taxon>
        <taxon>Actinomycetota</taxon>
        <taxon>Actinomycetes</taxon>
        <taxon>Micrococcales</taxon>
        <taxon>Promicromonosporaceae</taxon>
        <taxon>Myceligenerans</taxon>
    </lineage>
</organism>
<comment type="caution">
    <text evidence="2">The sequence shown here is derived from an EMBL/GenBank/DDBJ whole genome shotgun (WGS) entry which is preliminary data.</text>
</comment>